<dbReference type="SMART" id="SM00853">
    <property type="entry name" value="MutL_C"/>
    <property type="match status" value="1"/>
</dbReference>
<dbReference type="Gene3D" id="3.30.1370.100">
    <property type="entry name" value="MutL, C-terminal domain, regulatory subdomain"/>
    <property type="match status" value="1"/>
</dbReference>
<dbReference type="InterPro" id="IPR042121">
    <property type="entry name" value="MutL_C_regsub"/>
</dbReference>
<evidence type="ECO:0000313" key="9">
    <source>
        <dbReference type="EMBL" id="WDE04970.1"/>
    </source>
</evidence>
<dbReference type="CDD" id="cd16926">
    <property type="entry name" value="HATPase_MutL-MLH-PMS-like"/>
    <property type="match status" value="1"/>
</dbReference>
<comment type="similarity">
    <text evidence="1 5">Belongs to the DNA mismatch repair MutL/HexB family.</text>
</comment>
<dbReference type="PANTHER" id="PTHR10073:SF12">
    <property type="entry name" value="DNA MISMATCH REPAIR PROTEIN MLH1"/>
    <property type="match status" value="1"/>
</dbReference>
<dbReference type="FunFam" id="3.30.230.10:FF:000013">
    <property type="entry name" value="DNA mismatch repair endonuclease MutL"/>
    <property type="match status" value="1"/>
</dbReference>
<accession>A0AAE9Z2Q5</accession>
<evidence type="ECO:0000256" key="2">
    <source>
        <dbReference type="ARBA" id="ARBA00021975"/>
    </source>
</evidence>
<proteinExistence type="inferred from homology"/>
<comment type="function">
    <text evidence="5">This protein is involved in the repair of mismatches in DNA. It is required for dam-dependent methyl-directed DNA mismatch repair. May act as a 'molecular matchmaker', a protein that promotes the formation of a stable complex between two or more DNA-binding proteins in an ATP-dependent manner without itself being part of a final effector complex.</text>
</comment>
<dbReference type="InterPro" id="IPR014762">
    <property type="entry name" value="DNA_mismatch_repair_CS"/>
</dbReference>
<dbReference type="InterPro" id="IPR014790">
    <property type="entry name" value="MutL_C"/>
</dbReference>
<dbReference type="Gene3D" id="3.30.230.10">
    <property type="match status" value="1"/>
</dbReference>
<dbReference type="PANTHER" id="PTHR10073">
    <property type="entry name" value="DNA MISMATCH REPAIR PROTEIN MLH, PMS, MUTL"/>
    <property type="match status" value="1"/>
</dbReference>
<evidence type="ECO:0000256" key="5">
    <source>
        <dbReference type="HAMAP-Rule" id="MF_00149"/>
    </source>
</evidence>
<sequence length="656" mass="72251">MSHIEILPARLANQIAAGEVVERPASVIKELIENSLDAGATKIAIEVEKGGIKKLRITDNGSGIAKDELTLALSRHATSKIKDLRDLEGIASLGFRGEALASISSVSRLTLTSKPKTQETAWQASAEGRDMKVSVQPAAHPDGTTIEVRDLFFNTPARRKFLRTEKTEFTHIDEIIRRIALARFDVAFTLSHNGKLVRQYRVARDKSFYDKRVGLVCGQRFLEHAVKVDCQHGDLHLWGWLAKPSFYRSQNDLCYSYVNGRMMRDKLINHAIRQAYADLLPHEGYPAFVLFLTLDCREVDVNVHPAKHEVRFHQGRYVHDFIYSVCQRALQEQAEMLVPETGEVITGVSGGEAPGGRGDSRETGTYGAALPANSAVNSATLQPASADLYAGTGHQVNSAAAQYGGYPKSESDRAYIKPLTQLGSHQVTYAGASGRGGAQSRTTAPSAGAVSNYQQLMTPYRESEGETQETDTQAAASLLFFKAPEYAVIEIKGELRLLSLKMLAQAVNLASLEQRWQQGLIRQPLLLPVQLELTPEQFAFAGRYQQALAQAGIIITFGDGNKVQIREFPAMLREKDVSTGFLSLVAYLQDLPQADELTPQQWRQGLARVMLAEDFSENSARELWLQAQSVLSGQLESRLLLNSVELDLTSAISQLG</sequence>
<dbReference type="RefSeq" id="WP_044840078.1">
    <property type="nucleotide sequence ID" value="NZ_CP059733.1"/>
</dbReference>
<dbReference type="SUPFAM" id="SSF55874">
    <property type="entry name" value="ATPase domain of HSP90 chaperone/DNA topoisomerase II/histidine kinase"/>
    <property type="match status" value="1"/>
</dbReference>
<keyword evidence="4 5" id="KW-0234">DNA repair</keyword>
<evidence type="ECO:0000256" key="6">
    <source>
        <dbReference type="SAM" id="MobiDB-lite"/>
    </source>
</evidence>
<evidence type="ECO:0000256" key="4">
    <source>
        <dbReference type="ARBA" id="ARBA00023204"/>
    </source>
</evidence>
<dbReference type="GO" id="GO:0016887">
    <property type="term" value="F:ATP hydrolysis activity"/>
    <property type="evidence" value="ECO:0007669"/>
    <property type="project" value="InterPro"/>
</dbReference>
<keyword evidence="9" id="KW-0540">Nuclease</keyword>
<organism evidence="9 10">
    <name type="scientific">Thalassomonas viridans</name>
    <dbReference type="NCBI Taxonomy" id="137584"/>
    <lineage>
        <taxon>Bacteria</taxon>
        <taxon>Pseudomonadati</taxon>
        <taxon>Pseudomonadota</taxon>
        <taxon>Gammaproteobacteria</taxon>
        <taxon>Alteromonadales</taxon>
        <taxon>Colwelliaceae</taxon>
        <taxon>Thalassomonas</taxon>
    </lineage>
</organism>
<evidence type="ECO:0000256" key="3">
    <source>
        <dbReference type="ARBA" id="ARBA00022763"/>
    </source>
</evidence>
<evidence type="ECO:0000259" key="8">
    <source>
        <dbReference type="SMART" id="SM01340"/>
    </source>
</evidence>
<gene>
    <name evidence="5 9" type="primary">mutL</name>
    <name evidence="9" type="ORF">SG34_027320</name>
</gene>
<dbReference type="InterPro" id="IPR013507">
    <property type="entry name" value="DNA_mismatch_S5_2-like"/>
</dbReference>
<protein>
    <recommendedName>
        <fullName evidence="2 5">DNA mismatch repair protein MutL</fullName>
    </recommendedName>
</protein>
<dbReference type="InterPro" id="IPR038973">
    <property type="entry name" value="MutL/Mlh/Pms-like"/>
</dbReference>
<dbReference type="SUPFAM" id="SSF54211">
    <property type="entry name" value="Ribosomal protein S5 domain 2-like"/>
    <property type="match status" value="1"/>
</dbReference>
<feature type="compositionally biased region" description="Gly residues" evidence="6">
    <location>
        <begin position="348"/>
        <end position="357"/>
    </location>
</feature>
<evidence type="ECO:0000256" key="1">
    <source>
        <dbReference type="ARBA" id="ARBA00006082"/>
    </source>
</evidence>
<dbReference type="KEGG" id="tvd:SG34_027320"/>
<dbReference type="GO" id="GO:0140664">
    <property type="term" value="F:ATP-dependent DNA damage sensor activity"/>
    <property type="evidence" value="ECO:0007669"/>
    <property type="project" value="InterPro"/>
</dbReference>
<dbReference type="Pfam" id="PF13589">
    <property type="entry name" value="HATPase_c_3"/>
    <property type="match status" value="1"/>
</dbReference>
<reference evidence="9 10" key="2">
    <citation type="journal article" date="2022" name="Mar. Drugs">
        <title>Bioassay-Guided Fractionation Leads to the Detection of Cholic Acid Generated by the Rare Thalassomonas sp.</title>
        <authorList>
            <person name="Pheiffer F."/>
            <person name="Schneider Y.K."/>
            <person name="Hansen E.H."/>
            <person name="Andersen J.H."/>
            <person name="Isaksson J."/>
            <person name="Busche T."/>
            <person name="R C."/>
            <person name="Kalinowski J."/>
            <person name="Zyl L.V."/>
            <person name="Trindade M."/>
        </authorList>
    </citation>
    <scope>NUCLEOTIDE SEQUENCE [LARGE SCALE GENOMIC DNA]</scope>
    <source>
        <strain evidence="9 10">XOM25</strain>
    </source>
</reference>
<dbReference type="HAMAP" id="MF_00149">
    <property type="entry name" value="DNA_mis_repair"/>
    <property type="match status" value="1"/>
</dbReference>
<dbReference type="GO" id="GO:0032300">
    <property type="term" value="C:mismatch repair complex"/>
    <property type="evidence" value="ECO:0007669"/>
    <property type="project" value="InterPro"/>
</dbReference>
<dbReference type="InterPro" id="IPR036890">
    <property type="entry name" value="HATPase_C_sf"/>
</dbReference>
<keyword evidence="3 5" id="KW-0227">DNA damage</keyword>
<dbReference type="InterPro" id="IPR020667">
    <property type="entry name" value="DNA_mismatch_repair_MutL"/>
</dbReference>
<dbReference type="GO" id="GO:0005524">
    <property type="term" value="F:ATP binding"/>
    <property type="evidence" value="ECO:0007669"/>
    <property type="project" value="InterPro"/>
</dbReference>
<dbReference type="CDD" id="cd03482">
    <property type="entry name" value="MutL_Trans_MutL"/>
    <property type="match status" value="1"/>
</dbReference>
<name>A0AAE9Z2Q5_9GAMM</name>
<dbReference type="PROSITE" id="PS00058">
    <property type="entry name" value="DNA_MISMATCH_REPAIR_1"/>
    <property type="match status" value="1"/>
</dbReference>
<dbReference type="GO" id="GO:0006298">
    <property type="term" value="P:mismatch repair"/>
    <property type="evidence" value="ECO:0007669"/>
    <property type="project" value="UniProtKB-UniRule"/>
</dbReference>
<dbReference type="GO" id="GO:0004519">
    <property type="term" value="F:endonuclease activity"/>
    <property type="evidence" value="ECO:0007669"/>
    <property type="project" value="UniProtKB-KW"/>
</dbReference>
<dbReference type="Proteomes" id="UP000032352">
    <property type="component" value="Chromosome"/>
</dbReference>
<dbReference type="SMART" id="SM01340">
    <property type="entry name" value="DNA_mis_repair"/>
    <property type="match status" value="1"/>
</dbReference>
<dbReference type="AlphaFoldDB" id="A0AAE9Z2Q5"/>
<dbReference type="InterPro" id="IPR002099">
    <property type="entry name" value="MutL/Mlh/PMS"/>
</dbReference>
<dbReference type="Pfam" id="PF01119">
    <property type="entry name" value="DNA_mis_repair"/>
    <property type="match status" value="1"/>
</dbReference>
<dbReference type="Pfam" id="PF08676">
    <property type="entry name" value="MutL_C"/>
    <property type="match status" value="1"/>
</dbReference>
<reference evidence="9 10" key="1">
    <citation type="journal article" date="2015" name="Genome Announc.">
        <title>Draft Genome Sequences of Marine Isolates of Thalassomonas viridans and Thalassomonas actiniarum.</title>
        <authorList>
            <person name="Olonade I."/>
            <person name="van Zyl L.J."/>
            <person name="Trindade M."/>
        </authorList>
    </citation>
    <scope>NUCLEOTIDE SEQUENCE [LARGE SCALE GENOMIC DNA]</scope>
    <source>
        <strain evidence="9 10">XOM25</strain>
    </source>
</reference>
<keyword evidence="9" id="KW-0378">Hydrolase</keyword>
<dbReference type="GO" id="GO:0030983">
    <property type="term" value="F:mismatched DNA binding"/>
    <property type="evidence" value="ECO:0007669"/>
    <property type="project" value="InterPro"/>
</dbReference>
<evidence type="ECO:0000313" key="10">
    <source>
        <dbReference type="Proteomes" id="UP000032352"/>
    </source>
</evidence>
<dbReference type="InterPro" id="IPR037198">
    <property type="entry name" value="MutL_C_sf"/>
</dbReference>
<dbReference type="SUPFAM" id="SSF118116">
    <property type="entry name" value="DNA mismatch repair protein MutL"/>
    <property type="match status" value="1"/>
</dbReference>
<feature type="region of interest" description="Disordered" evidence="6">
    <location>
        <begin position="345"/>
        <end position="367"/>
    </location>
</feature>
<feature type="domain" description="MutL C-terminal dimerisation" evidence="7">
    <location>
        <begin position="478"/>
        <end position="623"/>
    </location>
</feature>
<dbReference type="EMBL" id="CP059733">
    <property type="protein sequence ID" value="WDE04970.1"/>
    <property type="molecule type" value="Genomic_DNA"/>
</dbReference>
<dbReference type="FunFam" id="3.30.565.10:FF:000003">
    <property type="entry name" value="DNA mismatch repair endonuclease MutL"/>
    <property type="match status" value="1"/>
</dbReference>
<dbReference type="Gene3D" id="3.30.565.10">
    <property type="entry name" value="Histidine kinase-like ATPase, C-terminal domain"/>
    <property type="match status" value="1"/>
</dbReference>
<evidence type="ECO:0000259" key="7">
    <source>
        <dbReference type="SMART" id="SM00853"/>
    </source>
</evidence>
<dbReference type="InterPro" id="IPR020568">
    <property type="entry name" value="Ribosomal_Su5_D2-typ_SF"/>
</dbReference>
<dbReference type="NCBIfam" id="NF000948">
    <property type="entry name" value="PRK00095.1-1"/>
    <property type="match status" value="1"/>
</dbReference>
<dbReference type="NCBIfam" id="TIGR00585">
    <property type="entry name" value="mutl"/>
    <property type="match status" value="1"/>
</dbReference>
<keyword evidence="9" id="KW-0255">Endonuclease</keyword>
<dbReference type="InterPro" id="IPR014721">
    <property type="entry name" value="Ribsml_uS5_D2-typ_fold_subgr"/>
</dbReference>
<feature type="domain" description="DNA mismatch repair protein S5" evidence="8">
    <location>
        <begin position="213"/>
        <end position="331"/>
    </location>
</feature>
<keyword evidence="10" id="KW-1185">Reference proteome</keyword>